<name>A0ACC6P0B1_9BURK</name>
<protein>
    <submittedName>
        <fullName evidence="1">Uncharacterized protein</fullName>
    </submittedName>
</protein>
<proteinExistence type="predicted"/>
<sequence length="275" mass="29828">MLPLVRLCHALGDALRPALNIAAWPELGRWPRQCAHCAALFRPARPGLAGDDLTVPQHLCPDCCTALLPGTPRCRRCALPGSGRACCQPGEFPWHLALAGADHEAPWAQWVWAIKFSHSSASLRALGPLVDAMEQAVQRSPHHDAATWPDALLPAPQSPARWRERGHSQSLLLARMLGRRLQRPVLTQEVLRRSVAGASAAHQIGLTRRERWDNMQQGFTAVSLQAQRLIQGRHIALIDDVMTTGATAAAASQHLLAAGAASVQVWVATRTPAPQ</sequence>
<comment type="caution">
    <text evidence="1">The sequence shown here is derived from an EMBL/GenBank/DDBJ whole genome shotgun (WGS) entry which is preliminary data.</text>
</comment>
<evidence type="ECO:0000313" key="2">
    <source>
        <dbReference type="Proteomes" id="UP001364695"/>
    </source>
</evidence>
<gene>
    <name evidence="1" type="ORF">RV045_04275</name>
</gene>
<evidence type="ECO:0000313" key="1">
    <source>
        <dbReference type="EMBL" id="MEJ7137648.1"/>
    </source>
</evidence>
<reference evidence="1" key="1">
    <citation type="submission" date="2023-10" db="EMBL/GenBank/DDBJ databases">
        <title>Amphibacter perezi, gen. nov., sp. nov. a novel taxa of the family Comamonadaceae, class Betaproteobacteria isolated from the skin microbiota of Pelophylax perezi from different populations.</title>
        <authorList>
            <person name="Costa S."/>
            <person name="Proenca D.N."/>
            <person name="Lopes I."/>
            <person name="Morais P.V."/>
        </authorList>
    </citation>
    <scope>NUCLEOTIDE SEQUENCE</scope>
    <source>
        <strain evidence="1">SL12-8</strain>
    </source>
</reference>
<accession>A0ACC6P0B1</accession>
<organism evidence="1 2">
    <name type="scientific">Amphibiibacter pelophylacis</name>
    <dbReference type="NCBI Taxonomy" id="1799477"/>
    <lineage>
        <taxon>Bacteria</taxon>
        <taxon>Pseudomonadati</taxon>
        <taxon>Pseudomonadota</taxon>
        <taxon>Betaproteobacteria</taxon>
        <taxon>Burkholderiales</taxon>
        <taxon>Sphaerotilaceae</taxon>
        <taxon>Amphibiibacter</taxon>
    </lineage>
</organism>
<dbReference type="EMBL" id="JAWDIE010000005">
    <property type="protein sequence ID" value="MEJ7137648.1"/>
    <property type="molecule type" value="Genomic_DNA"/>
</dbReference>
<dbReference type="Proteomes" id="UP001364695">
    <property type="component" value="Unassembled WGS sequence"/>
</dbReference>
<keyword evidence="2" id="KW-1185">Reference proteome</keyword>